<gene>
    <name evidence="2" type="ORF">SUBVAR_07080</name>
</gene>
<dbReference type="HOGENOM" id="CLU_1562067_0_0_9"/>
<feature type="transmembrane region" description="Helical" evidence="1">
    <location>
        <begin position="121"/>
        <end position="139"/>
    </location>
</feature>
<keyword evidence="1" id="KW-0812">Transmembrane</keyword>
<organism evidence="2 3">
    <name type="scientific">Subdoligranulum variabile DSM 15176</name>
    <dbReference type="NCBI Taxonomy" id="411471"/>
    <lineage>
        <taxon>Bacteria</taxon>
        <taxon>Bacillati</taxon>
        <taxon>Bacillota</taxon>
        <taxon>Clostridia</taxon>
        <taxon>Eubacteriales</taxon>
        <taxon>Oscillospiraceae</taxon>
        <taxon>Subdoligranulum</taxon>
    </lineage>
</organism>
<comment type="caution">
    <text evidence="2">The sequence shown here is derived from an EMBL/GenBank/DDBJ whole genome shotgun (WGS) entry which is preliminary data.</text>
</comment>
<keyword evidence="1" id="KW-0472">Membrane</keyword>
<evidence type="ECO:0000256" key="1">
    <source>
        <dbReference type="SAM" id="Phobius"/>
    </source>
</evidence>
<feature type="transmembrane region" description="Helical" evidence="1">
    <location>
        <begin position="145"/>
        <end position="165"/>
    </location>
</feature>
<name>D1PRS1_9FIRM</name>
<dbReference type="EMBL" id="ACBY02000064">
    <property type="protein sequence ID" value="EFB74612.1"/>
    <property type="molecule type" value="Genomic_DNA"/>
</dbReference>
<keyword evidence="1" id="KW-1133">Transmembrane helix</keyword>
<reference evidence="2" key="1">
    <citation type="submission" date="2009-12" db="EMBL/GenBank/DDBJ databases">
        <authorList>
            <person name="Weinstock G."/>
            <person name="Sodergren E."/>
            <person name="Clifton S."/>
            <person name="Fulton L."/>
            <person name="Fulton B."/>
            <person name="Courtney L."/>
            <person name="Fronick C."/>
            <person name="Harrison M."/>
            <person name="Strong C."/>
            <person name="Farmer C."/>
            <person name="Delahaunty K."/>
            <person name="Markovic C."/>
            <person name="Hall O."/>
            <person name="Minx P."/>
            <person name="Tomlinson C."/>
            <person name="Mitreva M."/>
            <person name="Nelson J."/>
            <person name="Hou S."/>
            <person name="Wollam A."/>
            <person name="Pepin K.H."/>
            <person name="Johnson M."/>
            <person name="Bhonagiri V."/>
            <person name="Nash W.E."/>
            <person name="Warren W."/>
            <person name="Chinwalla A."/>
            <person name="Mardis E.R."/>
            <person name="Wilson R.K."/>
        </authorList>
    </citation>
    <scope>NUCLEOTIDE SEQUENCE [LARGE SCALE GENOMIC DNA]</scope>
    <source>
        <strain evidence="2">DSM 15176</strain>
    </source>
</reference>
<dbReference type="AlphaFoldDB" id="D1PRS1"/>
<proteinExistence type="predicted"/>
<sequence>MNATDAMGDIMFFGVCLFLFGIILAFCRTVRSKRRCRRRVNAVICDVDVSWTDDDFTDFFITNYKYHPVYQYTLDGQEYRVVSRVEYSKKDEIKVGSYEVLFVDEKNPRYFSCPSENRERVISALIWSVLGVAFALFPLVGWGGWIGLLVALGLLLLGDLCYDAWSKNRKE</sequence>
<evidence type="ECO:0000313" key="3">
    <source>
        <dbReference type="Proteomes" id="UP000003438"/>
    </source>
</evidence>
<dbReference type="STRING" id="411471.SUBVAR_07080"/>
<protein>
    <recommendedName>
        <fullName evidence="4">DUF3592 domain-containing protein</fullName>
    </recommendedName>
</protein>
<evidence type="ECO:0000313" key="2">
    <source>
        <dbReference type="EMBL" id="EFB74612.1"/>
    </source>
</evidence>
<accession>D1PRS1</accession>
<feature type="transmembrane region" description="Helical" evidence="1">
    <location>
        <begin position="6"/>
        <end position="27"/>
    </location>
</feature>
<dbReference type="Proteomes" id="UP000003438">
    <property type="component" value="Unassembled WGS sequence"/>
</dbReference>
<keyword evidence="3" id="KW-1185">Reference proteome</keyword>
<evidence type="ECO:0008006" key="4">
    <source>
        <dbReference type="Google" id="ProtNLM"/>
    </source>
</evidence>